<dbReference type="GeneID" id="9063136"/>
<protein>
    <submittedName>
        <fullName evidence="2">Uncharacterized protein</fullName>
    </submittedName>
</protein>
<dbReference type="InParanoid" id="C5KC62"/>
<evidence type="ECO:0000256" key="1">
    <source>
        <dbReference type="SAM" id="SignalP"/>
    </source>
</evidence>
<organism evidence="3">
    <name type="scientific">Perkinsus marinus (strain ATCC 50983 / TXsc)</name>
    <dbReference type="NCBI Taxonomy" id="423536"/>
    <lineage>
        <taxon>Eukaryota</taxon>
        <taxon>Sar</taxon>
        <taxon>Alveolata</taxon>
        <taxon>Perkinsozoa</taxon>
        <taxon>Perkinsea</taxon>
        <taxon>Perkinsida</taxon>
        <taxon>Perkinsidae</taxon>
        <taxon>Perkinsus</taxon>
    </lineage>
</organism>
<name>C5KC62_PERM5</name>
<sequence>MYRSNCKLVILVLIISMLSVFADPPKGHYVGSDLKPSYLRIDAAFSDIQGSMTLHFSIECGATRKRFDAWFGLFLLPNTRYRYAILPPLDEYNQLLSFYNKECGRAPASFPDFYNFGYDEVAGRVSVLVTGPERSKMVYLYKHKPSFWHR</sequence>
<dbReference type="RefSeq" id="XP_002786079.1">
    <property type="nucleotide sequence ID" value="XM_002786033.1"/>
</dbReference>
<dbReference type="AlphaFoldDB" id="C5KC62"/>
<feature type="chain" id="PRO_5002952625" evidence="1">
    <location>
        <begin position="23"/>
        <end position="150"/>
    </location>
</feature>
<reference evidence="2 3" key="1">
    <citation type="submission" date="2008-07" db="EMBL/GenBank/DDBJ databases">
        <authorList>
            <person name="El-Sayed N."/>
            <person name="Caler E."/>
            <person name="Inman J."/>
            <person name="Amedeo P."/>
            <person name="Hass B."/>
            <person name="Wortman J."/>
        </authorList>
    </citation>
    <scope>NUCLEOTIDE SEQUENCE [LARGE SCALE GENOMIC DNA]</scope>
    <source>
        <strain evidence="3">ATCC 50983 / TXsc</strain>
    </source>
</reference>
<accession>C5KC62</accession>
<feature type="signal peptide" evidence="1">
    <location>
        <begin position="1"/>
        <end position="22"/>
    </location>
</feature>
<evidence type="ECO:0000313" key="3">
    <source>
        <dbReference type="Proteomes" id="UP000007800"/>
    </source>
</evidence>
<evidence type="ECO:0000313" key="2">
    <source>
        <dbReference type="EMBL" id="EER17875.1"/>
    </source>
</evidence>
<gene>
    <name evidence="2" type="ORF">Pmar_PMAR027590</name>
</gene>
<dbReference type="EMBL" id="GG671975">
    <property type="protein sequence ID" value="EER17875.1"/>
    <property type="molecule type" value="Genomic_DNA"/>
</dbReference>
<proteinExistence type="predicted"/>
<keyword evidence="3" id="KW-1185">Reference proteome</keyword>
<dbReference type="Proteomes" id="UP000007800">
    <property type="component" value="Unassembled WGS sequence"/>
</dbReference>
<keyword evidence="1" id="KW-0732">Signal</keyword>